<dbReference type="EMBL" id="HBFP01006521">
    <property type="protein sequence ID" value="CAD8820259.1"/>
    <property type="molecule type" value="Transcribed_RNA"/>
</dbReference>
<proteinExistence type="inferred from homology"/>
<dbReference type="GO" id="GO:0006782">
    <property type="term" value="P:protoporphyrinogen IX biosynthetic process"/>
    <property type="evidence" value="ECO:0007669"/>
    <property type="project" value="UniProtKB-UniRule"/>
</dbReference>
<dbReference type="SUPFAM" id="SSF54373">
    <property type="entry name" value="FAD-linked reductases, C-terminal domain"/>
    <property type="match status" value="1"/>
</dbReference>
<dbReference type="InterPro" id="IPR002937">
    <property type="entry name" value="Amino_oxidase"/>
</dbReference>
<dbReference type="EC" id="1.3.3.4" evidence="4 11"/>
<organism evidence="13">
    <name type="scientific">Timspurckia oligopyrenoides</name>
    <dbReference type="NCBI Taxonomy" id="708627"/>
    <lineage>
        <taxon>Eukaryota</taxon>
        <taxon>Rhodophyta</taxon>
        <taxon>Bangiophyceae</taxon>
        <taxon>Porphyridiales</taxon>
        <taxon>Porphyridiaceae</taxon>
        <taxon>Timspurckia</taxon>
    </lineage>
</organism>
<evidence type="ECO:0000313" key="13">
    <source>
        <dbReference type="EMBL" id="CAD8820259.1"/>
    </source>
</evidence>
<evidence type="ECO:0000256" key="5">
    <source>
        <dbReference type="ARBA" id="ARBA00022630"/>
    </source>
</evidence>
<protein>
    <recommendedName>
        <fullName evidence="4 11">Protoporphyrinogen oxidase</fullName>
        <ecNumber evidence="4 11">1.3.3.4</ecNumber>
    </recommendedName>
</protein>
<dbReference type="AlphaFoldDB" id="A0A7S0ZFL2"/>
<evidence type="ECO:0000256" key="2">
    <source>
        <dbReference type="ARBA" id="ARBA00005073"/>
    </source>
</evidence>
<evidence type="ECO:0000256" key="1">
    <source>
        <dbReference type="ARBA" id="ARBA00002600"/>
    </source>
</evidence>
<dbReference type="GO" id="GO:0004729">
    <property type="term" value="F:oxygen-dependent protoporphyrinogen oxidase activity"/>
    <property type="evidence" value="ECO:0007669"/>
    <property type="project" value="UniProtKB-UniRule"/>
</dbReference>
<evidence type="ECO:0000256" key="4">
    <source>
        <dbReference type="ARBA" id="ARBA00012867"/>
    </source>
</evidence>
<keyword evidence="6 11" id="KW-0274">FAD</keyword>
<keyword evidence="8 11" id="KW-0350">Heme biosynthesis</keyword>
<gene>
    <name evidence="13" type="ORF">TOLI1172_LOCUS4651</name>
</gene>
<reference evidence="13" key="1">
    <citation type="submission" date="2021-01" db="EMBL/GenBank/DDBJ databases">
        <authorList>
            <person name="Corre E."/>
            <person name="Pelletier E."/>
            <person name="Niang G."/>
            <person name="Scheremetjew M."/>
            <person name="Finn R."/>
            <person name="Kale V."/>
            <person name="Holt S."/>
            <person name="Cochrane G."/>
            <person name="Meng A."/>
            <person name="Brown T."/>
            <person name="Cohen L."/>
        </authorList>
    </citation>
    <scope>NUCLEOTIDE SEQUENCE</scope>
    <source>
        <strain evidence="13">CCMP3278</strain>
    </source>
</reference>
<comment type="cofactor">
    <cofactor evidence="11">
        <name>FAD</name>
        <dbReference type="ChEBI" id="CHEBI:57692"/>
    </cofactor>
    <text evidence="11">Binds 1 FAD per subunit.</text>
</comment>
<comment type="subcellular location">
    <subcellularLocation>
        <location evidence="11">Mitochondrion inner membrane</location>
    </subcellularLocation>
</comment>
<dbReference type="UniPathway" id="UPA00251">
    <property type="reaction ID" value="UER00324"/>
</dbReference>
<comment type="function">
    <text evidence="1 11">Catalyzes the 6-electron oxidation of protoporphyrinogen-IX to form protoporphyrin-IX.</text>
</comment>
<feature type="domain" description="Amine oxidase" evidence="12">
    <location>
        <begin position="16"/>
        <end position="465"/>
    </location>
</feature>
<keyword evidence="9 11" id="KW-0627">Porphyrin biosynthesis</keyword>
<sequence>MGKKQHYKVCVIGGGVSGLSAAHSVLNFQNDSVSIDVDLLESTHHLGGNIHSVQTPNGFVFELGPQSMQAKYDQVHTFLNSLGLNTNARLYRPNSAGISVLIQKFPSGLLYPAPNSPLTLIQTPLLSIPARFRALLEPIVPKRIPTEQESVFAFFSRRFGVEIAAHLVDPALSGIYSGDIHQLAIKYALPTVWRAEQEHGSVMKGMLVSKKQQEEDSKHLSRSFSFQSGMSTLIQSIQKNIQQQGARIKLKTAANSIEFYRRGLDQVEWKVNGTKYDAVICAVPAFSLDSIRSKHVLFQSIASKIEYVPVAIVASAWKRTHAVSELIKNRFGALLASRGSESGLLGVTFSSEGFAGRTPNDEEYFSVASFIGGALHRDRALVSTSEIISEAVEGTKEVLNIPKDVVQEDVRVRVWPKGIPQPGSNHGELLNQVESMEEQYPGLYFAGNYLRGVGVPDAIVSGLSAGERAQERLLKLKDK</sequence>
<evidence type="ECO:0000259" key="12">
    <source>
        <dbReference type="Pfam" id="PF01593"/>
    </source>
</evidence>
<dbReference type="Pfam" id="PF01593">
    <property type="entry name" value="Amino_oxidase"/>
    <property type="match status" value="1"/>
</dbReference>
<evidence type="ECO:0000256" key="10">
    <source>
        <dbReference type="ARBA" id="ARBA00047554"/>
    </source>
</evidence>
<dbReference type="PANTHER" id="PTHR42923:SF3">
    <property type="entry name" value="PROTOPORPHYRINOGEN OXIDASE"/>
    <property type="match status" value="1"/>
</dbReference>
<name>A0A7S0ZFL2_9RHOD</name>
<keyword evidence="7 11" id="KW-0560">Oxidoreductase</keyword>
<comment type="catalytic activity">
    <reaction evidence="10 11">
        <text>protoporphyrinogen IX + 3 O2 = protoporphyrin IX + 3 H2O2</text>
        <dbReference type="Rhea" id="RHEA:25576"/>
        <dbReference type="ChEBI" id="CHEBI:15379"/>
        <dbReference type="ChEBI" id="CHEBI:16240"/>
        <dbReference type="ChEBI" id="CHEBI:57306"/>
        <dbReference type="ChEBI" id="CHEBI:57307"/>
        <dbReference type="EC" id="1.3.3.4"/>
    </reaction>
</comment>
<evidence type="ECO:0000256" key="8">
    <source>
        <dbReference type="ARBA" id="ARBA00023133"/>
    </source>
</evidence>
<evidence type="ECO:0000256" key="7">
    <source>
        <dbReference type="ARBA" id="ARBA00023002"/>
    </source>
</evidence>
<evidence type="ECO:0000256" key="9">
    <source>
        <dbReference type="ARBA" id="ARBA00023244"/>
    </source>
</evidence>
<accession>A0A7S0ZFL2</accession>
<evidence type="ECO:0000256" key="6">
    <source>
        <dbReference type="ARBA" id="ARBA00022827"/>
    </source>
</evidence>
<dbReference type="GO" id="GO:0005743">
    <property type="term" value="C:mitochondrial inner membrane"/>
    <property type="evidence" value="ECO:0007669"/>
    <property type="project" value="UniProtKB-SubCell"/>
</dbReference>
<comment type="pathway">
    <text evidence="2 11">Porphyrin-containing compound metabolism; protoporphyrin-IX biosynthesis; protoporphyrin-IX from protoporphyrinogen-IX: step 1/1.</text>
</comment>
<dbReference type="PANTHER" id="PTHR42923">
    <property type="entry name" value="PROTOPORPHYRINOGEN OXIDASE"/>
    <property type="match status" value="1"/>
</dbReference>
<keyword evidence="5 11" id="KW-0285">Flavoprotein</keyword>
<dbReference type="InterPro" id="IPR036188">
    <property type="entry name" value="FAD/NAD-bd_sf"/>
</dbReference>
<dbReference type="Gene3D" id="3.50.50.60">
    <property type="entry name" value="FAD/NAD(P)-binding domain"/>
    <property type="match status" value="1"/>
</dbReference>
<evidence type="ECO:0000256" key="3">
    <source>
        <dbReference type="ARBA" id="ARBA00010551"/>
    </source>
</evidence>
<evidence type="ECO:0000256" key="11">
    <source>
        <dbReference type="RuleBase" id="RU367069"/>
    </source>
</evidence>
<dbReference type="InterPro" id="IPR050464">
    <property type="entry name" value="Zeta_carotene_desat/Oxidored"/>
</dbReference>
<comment type="similarity">
    <text evidence="3 11">Belongs to the protoporphyrinogen/coproporphyrinogen oxidase family. Protoporphyrinogen oxidase subfamily.</text>
</comment>
<dbReference type="SUPFAM" id="SSF51905">
    <property type="entry name" value="FAD/NAD(P)-binding domain"/>
    <property type="match status" value="1"/>
</dbReference>
<dbReference type="NCBIfam" id="TIGR00562">
    <property type="entry name" value="proto_IX_ox"/>
    <property type="match status" value="1"/>
</dbReference>
<dbReference type="InterPro" id="IPR004572">
    <property type="entry name" value="Protoporphyrinogen_oxidase"/>
</dbReference>